<dbReference type="InterPro" id="IPR010065">
    <property type="entry name" value="AA_ABC_transptr_permease_3TM"/>
</dbReference>
<dbReference type="PANTHER" id="PTHR30614:SF0">
    <property type="entry name" value="L-CYSTINE TRANSPORT SYSTEM PERMEASE PROTEIN TCYL"/>
    <property type="match status" value="1"/>
</dbReference>
<keyword evidence="4" id="KW-1003">Cell membrane</keyword>
<feature type="domain" description="ABC transmembrane type-1" evidence="10">
    <location>
        <begin position="6"/>
        <end position="194"/>
    </location>
</feature>
<dbReference type="SUPFAM" id="SSF161098">
    <property type="entry name" value="MetI-like"/>
    <property type="match status" value="1"/>
</dbReference>
<dbReference type="InterPro" id="IPR043429">
    <property type="entry name" value="ArtM/GltK/GlnP/TcyL/YhdX-like"/>
</dbReference>
<evidence type="ECO:0000256" key="2">
    <source>
        <dbReference type="ARBA" id="ARBA00010072"/>
    </source>
</evidence>
<dbReference type="AlphaFoldDB" id="A0A8B2NJP7"/>
<comment type="subcellular location">
    <subcellularLocation>
        <location evidence="1">Cell inner membrane</location>
        <topology evidence="1">Multi-pass membrane protein</topology>
    </subcellularLocation>
    <subcellularLocation>
        <location evidence="9">Cell membrane</location>
        <topology evidence="9">Multi-pass membrane protein</topology>
    </subcellularLocation>
</comment>
<evidence type="ECO:0000313" key="11">
    <source>
        <dbReference type="EMBL" id="RAH97862.1"/>
    </source>
</evidence>
<evidence type="ECO:0000256" key="6">
    <source>
        <dbReference type="ARBA" id="ARBA00022970"/>
    </source>
</evidence>
<evidence type="ECO:0000313" key="12">
    <source>
        <dbReference type="Proteomes" id="UP000249590"/>
    </source>
</evidence>
<protein>
    <submittedName>
        <fullName evidence="11">ABC transporter permease</fullName>
    </submittedName>
</protein>
<keyword evidence="8 9" id="KW-0472">Membrane</keyword>
<reference evidence="11 12" key="1">
    <citation type="submission" date="2018-05" db="EMBL/GenBank/DDBJ databases">
        <title>Acuticoccus sediminis sp. nov., isolated from deep-sea sediment of Indian Ocean.</title>
        <authorList>
            <person name="Liu X."/>
            <person name="Lai Q."/>
            <person name="Du Y."/>
            <person name="Sun F."/>
            <person name="Zhang X."/>
            <person name="Wang S."/>
            <person name="Shao Z."/>
        </authorList>
    </citation>
    <scope>NUCLEOTIDE SEQUENCE [LARGE SCALE GENOMIC DNA]</scope>
    <source>
        <strain evidence="11 12">PTG4-2</strain>
    </source>
</reference>
<comment type="similarity">
    <text evidence="2">Belongs to the binding-protein-dependent transport system permease family. HisMQ subfamily.</text>
</comment>
<dbReference type="InterPro" id="IPR000515">
    <property type="entry name" value="MetI-like"/>
</dbReference>
<dbReference type="GO" id="GO:0043190">
    <property type="term" value="C:ATP-binding cassette (ABC) transporter complex"/>
    <property type="evidence" value="ECO:0007669"/>
    <property type="project" value="InterPro"/>
</dbReference>
<evidence type="ECO:0000256" key="8">
    <source>
        <dbReference type="ARBA" id="ARBA00023136"/>
    </source>
</evidence>
<keyword evidence="7 9" id="KW-1133">Transmembrane helix</keyword>
<proteinExistence type="inferred from homology"/>
<feature type="transmembrane region" description="Helical" evidence="9">
    <location>
        <begin position="6"/>
        <end position="30"/>
    </location>
</feature>
<dbReference type="Proteomes" id="UP000249590">
    <property type="component" value="Unassembled WGS sequence"/>
</dbReference>
<comment type="caution">
    <text evidence="11">The sequence shown here is derived from an EMBL/GenBank/DDBJ whole genome shotgun (WGS) entry which is preliminary data.</text>
</comment>
<evidence type="ECO:0000256" key="1">
    <source>
        <dbReference type="ARBA" id="ARBA00004429"/>
    </source>
</evidence>
<dbReference type="Gene3D" id="1.10.3720.10">
    <property type="entry name" value="MetI-like"/>
    <property type="match status" value="1"/>
</dbReference>
<dbReference type="InterPro" id="IPR035906">
    <property type="entry name" value="MetI-like_sf"/>
</dbReference>
<dbReference type="NCBIfam" id="TIGR01726">
    <property type="entry name" value="HEQRo_perm_3TM"/>
    <property type="match status" value="1"/>
</dbReference>
<dbReference type="GO" id="GO:0015184">
    <property type="term" value="F:L-cystine transmembrane transporter activity"/>
    <property type="evidence" value="ECO:0007669"/>
    <property type="project" value="TreeGrafter"/>
</dbReference>
<gene>
    <name evidence="11" type="ORF">DLJ53_28260</name>
</gene>
<name>A0A8B2NJP7_9HYPH</name>
<dbReference type="EMBL" id="QHHQ01000008">
    <property type="protein sequence ID" value="RAH97862.1"/>
    <property type="molecule type" value="Genomic_DNA"/>
</dbReference>
<sequence>MLLSGAWTTIWISALAILGGVPLGLVLGLGRVAGIPVLSQVLALYISIGRATPLVTLVLLLFVGLPVIGINIDAVTAGVLTLLLNTATFNAEIWRSVYESFPRGQVEAAQAVGMTKPLIFRRIMLPQMSMAALPGLMNEATLLIKASPAIAVIGIVDLTRVTDRISARTYEPLPPIIAAGIIYMLIIAGMVRLQRMLENRAAKRAV</sequence>
<evidence type="ECO:0000259" key="10">
    <source>
        <dbReference type="PROSITE" id="PS50928"/>
    </source>
</evidence>
<feature type="transmembrane region" description="Helical" evidence="9">
    <location>
        <begin position="42"/>
        <end position="68"/>
    </location>
</feature>
<organism evidence="11 12">
    <name type="scientific">Acuticoccus sediminis</name>
    <dbReference type="NCBI Taxonomy" id="2184697"/>
    <lineage>
        <taxon>Bacteria</taxon>
        <taxon>Pseudomonadati</taxon>
        <taxon>Pseudomonadota</taxon>
        <taxon>Alphaproteobacteria</taxon>
        <taxon>Hyphomicrobiales</taxon>
        <taxon>Amorphaceae</taxon>
        <taxon>Acuticoccus</taxon>
    </lineage>
</organism>
<keyword evidence="12" id="KW-1185">Reference proteome</keyword>
<evidence type="ECO:0000256" key="7">
    <source>
        <dbReference type="ARBA" id="ARBA00022989"/>
    </source>
</evidence>
<evidence type="ECO:0000256" key="9">
    <source>
        <dbReference type="RuleBase" id="RU363032"/>
    </source>
</evidence>
<dbReference type="OrthoDB" id="9808674at2"/>
<evidence type="ECO:0000256" key="5">
    <source>
        <dbReference type="ARBA" id="ARBA00022692"/>
    </source>
</evidence>
<dbReference type="Pfam" id="PF00528">
    <property type="entry name" value="BPD_transp_1"/>
    <property type="match status" value="1"/>
</dbReference>
<keyword evidence="5 9" id="KW-0812">Transmembrane</keyword>
<feature type="transmembrane region" description="Helical" evidence="9">
    <location>
        <begin position="176"/>
        <end position="193"/>
    </location>
</feature>
<accession>A0A8B2NJP7</accession>
<dbReference type="PANTHER" id="PTHR30614">
    <property type="entry name" value="MEMBRANE COMPONENT OF AMINO ACID ABC TRANSPORTER"/>
    <property type="match status" value="1"/>
</dbReference>
<keyword evidence="6" id="KW-0029">Amino-acid transport</keyword>
<feature type="transmembrane region" description="Helical" evidence="9">
    <location>
        <begin position="74"/>
        <end position="94"/>
    </location>
</feature>
<keyword evidence="3 9" id="KW-0813">Transport</keyword>
<feature type="transmembrane region" description="Helical" evidence="9">
    <location>
        <begin position="131"/>
        <end position="156"/>
    </location>
</feature>
<dbReference type="PROSITE" id="PS50928">
    <property type="entry name" value="ABC_TM1"/>
    <property type="match status" value="1"/>
</dbReference>
<evidence type="ECO:0000256" key="3">
    <source>
        <dbReference type="ARBA" id="ARBA00022448"/>
    </source>
</evidence>
<dbReference type="CDD" id="cd06261">
    <property type="entry name" value="TM_PBP2"/>
    <property type="match status" value="1"/>
</dbReference>
<evidence type="ECO:0000256" key="4">
    <source>
        <dbReference type="ARBA" id="ARBA00022475"/>
    </source>
</evidence>